<sequence>MEHLSQRLSAAWVAGKVDSETAALVQQEFPTVRLLSIAVEGPTGLLTAFSNFAAPGFLVLSLLHPANSAAGHAIAAECPVRFCIPVSAGALAQVALLAHRLTPLLLRDTRQAIHHVSAYMLPPDRRAGVQL</sequence>
<reference evidence="1 2" key="1">
    <citation type="journal article" date="2024" name="Nat. Commun.">
        <title>Phylogenomics reveals the evolutionary origins of lichenization in chlorophyte algae.</title>
        <authorList>
            <person name="Puginier C."/>
            <person name="Libourel C."/>
            <person name="Otte J."/>
            <person name="Skaloud P."/>
            <person name="Haon M."/>
            <person name="Grisel S."/>
            <person name="Petersen M."/>
            <person name="Berrin J.G."/>
            <person name="Delaux P.M."/>
            <person name="Dal Grande F."/>
            <person name="Keller J."/>
        </authorList>
    </citation>
    <scope>NUCLEOTIDE SEQUENCE [LARGE SCALE GENOMIC DNA]</scope>
    <source>
        <strain evidence="1 2">SAG 2043</strain>
    </source>
</reference>
<accession>A0AAW1PVA5</accession>
<name>A0AAW1PVA5_9CHLO</name>
<dbReference type="Proteomes" id="UP001489004">
    <property type="component" value="Unassembled WGS sequence"/>
</dbReference>
<dbReference type="AlphaFoldDB" id="A0AAW1PVA5"/>
<dbReference type="EMBL" id="JALJOR010000008">
    <property type="protein sequence ID" value="KAK9812672.1"/>
    <property type="molecule type" value="Genomic_DNA"/>
</dbReference>
<proteinExistence type="predicted"/>
<protein>
    <submittedName>
        <fullName evidence="1">Uncharacterized protein</fullName>
    </submittedName>
</protein>
<keyword evidence="2" id="KW-1185">Reference proteome</keyword>
<comment type="caution">
    <text evidence="1">The sequence shown here is derived from an EMBL/GenBank/DDBJ whole genome shotgun (WGS) entry which is preliminary data.</text>
</comment>
<evidence type="ECO:0000313" key="1">
    <source>
        <dbReference type="EMBL" id="KAK9812672.1"/>
    </source>
</evidence>
<organism evidence="1 2">
    <name type="scientific">[Myrmecia] bisecta</name>
    <dbReference type="NCBI Taxonomy" id="41462"/>
    <lineage>
        <taxon>Eukaryota</taxon>
        <taxon>Viridiplantae</taxon>
        <taxon>Chlorophyta</taxon>
        <taxon>core chlorophytes</taxon>
        <taxon>Trebouxiophyceae</taxon>
        <taxon>Trebouxiales</taxon>
        <taxon>Trebouxiaceae</taxon>
        <taxon>Myrmecia</taxon>
    </lineage>
</organism>
<evidence type="ECO:0000313" key="2">
    <source>
        <dbReference type="Proteomes" id="UP001489004"/>
    </source>
</evidence>
<gene>
    <name evidence="1" type="ORF">WJX72_001630</name>
</gene>